<dbReference type="EMBL" id="KN824341">
    <property type="protein sequence ID" value="KIM23169.1"/>
    <property type="molecule type" value="Genomic_DNA"/>
</dbReference>
<dbReference type="AlphaFoldDB" id="A0A0C3AT31"/>
<reference evidence="2 3" key="1">
    <citation type="submission" date="2014-04" db="EMBL/GenBank/DDBJ databases">
        <authorList>
            <consortium name="DOE Joint Genome Institute"/>
            <person name="Kuo A."/>
            <person name="Zuccaro A."/>
            <person name="Kohler A."/>
            <person name="Nagy L.G."/>
            <person name="Floudas D."/>
            <person name="Copeland A."/>
            <person name="Barry K.W."/>
            <person name="Cichocki N."/>
            <person name="Veneault-Fourrey C."/>
            <person name="LaButti K."/>
            <person name="Lindquist E.A."/>
            <person name="Lipzen A."/>
            <person name="Lundell T."/>
            <person name="Morin E."/>
            <person name="Murat C."/>
            <person name="Sun H."/>
            <person name="Tunlid A."/>
            <person name="Henrissat B."/>
            <person name="Grigoriev I.V."/>
            <person name="Hibbett D.S."/>
            <person name="Martin F."/>
            <person name="Nordberg H.P."/>
            <person name="Cantor M.N."/>
            <person name="Hua S.X."/>
        </authorList>
    </citation>
    <scope>NUCLEOTIDE SEQUENCE [LARGE SCALE GENOMIC DNA]</scope>
    <source>
        <strain evidence="2 3">MAFF 305830</strain>
    </source>
</reference>
<name>A0A0C3AT31_SERVB</name>
<evidence type="ECO:0000313" key="3">
    <source>
        <dbReference type="Proteomes" id="UP000054097"/>
    </source>
</evidence>
<reference evidence="3" key="2">
    <citation type="submission" date="2015-01" db="EMBL/GenBank/DDBJ databases">
        <title>Evolutionary Origins and Diversification of the Mycorrhizal Mutualists.</title>
        <authorList>
            <consortium name="DOE Joint Genome Institute"/>
            <consortium name="Mycorrhizal Genomics Consortium"/>
            <person name="Kohler A."/>
            <person name="Kuo A."/>
            <person name="Nagy L.G."/>
            <person name="Floudas D."/>
            <person name="Copeland A."/>
            <person name="Barry K.W."/>
            <person name="Cichocki N."/>
            <person name="Veneault-Fourrey C."/>
            <person name="LaButti K."/>
            <person name="Lindquist E.A."/>
            <person name="Lipzen A."/>
            <person name="Lundell T."/>
            <person name="Morin E."/>
            <person name="Murat C."/>
            <person name="Riley R."/>
            <person name="Ohm R."/>
            <person name="Sun H."/>
            <person name="Tunlid A."/>
            <person name="Henrissat B."/>
            <person name="Grigoriev I.V."/>
            <person name="Hibbett D.S."/>
            <person name="Martin F."/>
        </authorList>
    </citation>
    <scope>NUCLEOTIDE SEQUENCE [LARGE SCALE GENOMIC DNA]</scope>
    <source>
        <strain evidence="3">MAFF 305830</strain>
    </source>
</reference>
<accession>A0A0C3AT31</accession>
<proteinExistence type="predicted"/>
<organism evidence="2 3">
    <name type="scientific">Serendipita vermifera MAFF 305830</name>
    <dbReference type="NCBI Taxonomy" id="933852"/>
    <lineage>
        <taxon>Eukaryota</taxon>
        <taxon>Fungi</taxon>
        <taxon>Dikarya</taxon>
        <taxon>Basidiomycota</taxon>
        <taxon>Agaricomycotina</taxon>
        <taxon>Agaricomycetes</taxon>
        <taxon>Sebacinales</taxon>
        <taxon>Serendipitaceae</taxon>
        <taxon>Serendipita</taxon>
    </lineage>
</organism>
<dbReference type="Proteomes" id="UP000054097">
    <property type="component" value="Unassembled WGS sequence"/>
</dbReference>
<gene>
    <name evidence="2" type="ORF">M408DRAFT_265533</name>
</gene>
<evidence type="ECO:0000256" key="1">
    <source>
        <dbReference type="SAM" id="MobiDB-lite"/>
    </source>
</evidence>
<feature type="region of interest" description="Disordered" evidence="1">
    <location>
        <begin position="43"/>
        <end position="114"/>
    </location>
</feature>
<dbReference type="HOGENOM" id="CLU_1750813_0_0_1"/>
<feature type="compositionally biased region" description="Basic and acidic residues" evidence="1">
    <location>
        <begin position="77"/>
        <end position="96"/>
    </location>
</feature>
<evidence type="ECO:0000313" key="2">
    <source>
        <dbReference type="EMBL" id="KIM23169.1"/>
    </source>
</evidence>
<feature type="compositionally biased region" description="Pro residues" evidence="1">
    <location>
        <begin position="52"/>
        <end position="62"/>
    </location>
</feature>
<keyword evidence="3" id="KW-1185">Reference proteome</keyword>
<protein>
    <submittedName>
        <fullName evidence="2">Uncharacterized protein</fullName>
    </submittedName>
</protein>
<sequence>MRKLIFQFDMPDGSGGQQRTDIPEESWGLVREQISQLFVTVTAHRSTQSVNPGPPNTNPPGPSIHARVTSSKNGPRRRSDSSLRKREYQGRKELSQNRKKLKRDTSGHFQGKNRAANTSCSALLRAMQQCSNQLQPHLEQLPYLPTLHD</sequence>